<dbReference type="EMBL" id="QXGF01004895">
    <property type="protein sequence ID" value="KAE8919192.1"/>
    <property type="molecule type" value="Genomic_DNA"/>
</dbReference>
<evidence type="ECO:0000313" key="3">
    <source>
        <dbReference type="Proteomes" id="UP000429523"/>
    </source>
</evidence>
<protein>
    <recommendedName>
        <fullName evidence="4">Secreted protein</fullName>
    </recommendedName>
</protein>
<feature type="chain" id="PRO_5025660950" description="Secreted protein" evidence="1">
    <location>
        <begin position="21"/>
        <end position="62"/>
    </location>
</feature>
<dbReference type="AlphaFoldDB" id="A0A6A3DC84"/>
<sequence length="62" mass="6168">MGAAIASCAALGSCTCWSHAATCLTNSRSEAVCWKIGCQASASISAFSWIDLDGAPGIGSSL</sequence>
<evidence type="ECO:0000256" key="1">
    <source>
        <dbReference type="SAM" id="SignalP"/>
    </source>
</evidence>
<feature type="signal peptide" evidence="1">
    <location>
        <begin position="1"/>
        <end position="20"/>
    </location>
</feature>
<evidence type="ECO:0008006" key="4">
    <source>
        <dbReference type="Google" id="ProtNLM"/>
    </source>
</evidence>
<reference evidence="2 3" key="1">
    <citation type="submission" date="2018-08" db="EMBL/GenBank/DDBJ databases">
        <title>Genomic investigation of the strawberry pathogen Phytophthora fragariae indicates pathogenicity is determined by transcriptional variation in three key races.</title>
        <authorList>
            <person name="Adams T.M."/>
            <person name="Armitage A.D."/>
            <person name="Sobczyk M.K."/>
            <person name="Bates H.J."/>
            <person name="Dunwell J.M."/>
            <person name="Nellist C.F."/>
            <person name="Harrison R.J."/>
        </authorList>
    </citation>
    <scope>NUCLEOTIDE SEQUENCE [LARGE SCALE GENOMIC DNA]</scope>
    <source>
        <strain evidence="2 3">NOV-9</strain>
    </source>
</reference>
<dbReference type="Proteomes" id="UP000429523">
    <property type="component" value="Unassembled WGS sequence"/>
</dbReference>
<comment type="caution">
    <text evidence="2">The sequence shown here is derived from an EMBL/GenBank/DDBJ whole genome shotgun (WGS) entry which is preliminary data.</text>
</comment>
<name>A0A6A3DC84_9STRA</name>
<evidence type="ECO:0000313" key="2">
    <source>
        <dbReference type="EMBL" id="KAE8919192.1"/>
    </source>
</evidence>
<organism evidence="2 3">
    <name type="scientific">Phytophthora fragariae</name>
    <dbReference type="NCBI Taxonomy" id="53985"/>
    <lineage>
        <taxon>Eukaryota</taxon>
        <taxon>Sar</taxon>
        <taxon>Stramenopiles</taxon>
        <taxon>Oomycota</taxon>
        <taxon>Peronosporomycetes</taxon>
        <taxon>Peronosporales</taxon>
        <taxon>Peronosporaceae</taxon>
        <taxon>Phytophthora</taxon>
    </lineage>
</organism>
<gene>
    <name evidence="2" type="ORF">PF009_g30496</name>
</gene>
<accession>A0A6A3DC84</accession>
<keyword evidence="1" id="KW-0732">Signal</keyword>
<proteinExistence type="predicted"/>